<reference evidence="7 8" key="1">
    <citation type="submission" date="2018-08" db="EMBL/GenBank/DDBJ databases">
        <title>A genome reference for cultivated species of the human gut microbiota.</title>
        <authorList>
            <person name="Zou Y."/>
            <person name="Xue W."/>
            <person name="Luo G."/>
        </authorList>
    </citation>
    <scope>NUCLEOTIDE SEQUENCE [LARGE SCALE GENOMIC DNA]</scope>
    <source>
        <strain evidence="7 8">AM37-3BH</strain>
    </source>
</reference>
<protein>
    <submittedName>
        <fullName evidence="7">Glycosyltransferase family 2 protein</fullName>
    </submittedName>
</protein>
<dbReference type="Pfam" id="PF00535">
    <property type="entry name" value="Glycos_transf_2"/>
    <property type="match status" value="1"/>
</dbReference>
<evidence type="ECO:0000256" key="2">
    <source>
        <dbReference type="ARBA" id="ARBA00006739"/>
    </source>
</evidence>
<evidence type="ECO:0000256" key="1">
    <source>
        <dbReference type="ARBA" id="ARBA00004776"/>
    </source>
</evidence>
<dbReference type="CDD" id="cd04186">
    <property type="entry name" value="GT_2_like_c"/>
    <property type="match status" value="1"/>
</dbReference>
<evidence type="ECO:0000256" key="5">
    <source>
        <dbReference type="SAM" id="Phobius"/>
    </source>
</evidence>
<evidence type="ECO:0000313" key="8">
    <source>
        <dbReference type="Proteomes" id="UP000285844"/>
    </source>
</evidence>
<keyword evidence="5" id="KW-1133">Transmembrane helix</keyword>
<dbReference type="Gene3D" id="3.90.550.10">
    <property type="entry name" value="Spore Coat Polysaccharide Biosynthesis Protein SpsA, Chain A"/>
    <property type="match status" value="1"/>
</dbReference>
<comment type="similarity">
    <text evidence="2">Belongs to the glycosyltransferase 2 family.</text>
</comment>
<comment type="caution">
    <text evidence="7">The sequence shown here is derived from an EMBL/GenBank/DDBJ whole genome shotgun (WGS) entry which is preliminary data.</text>
</comment>
<comment type="pathway">
    <text evidence="1">Cell wall biogenesis; cell wall polysaccharide biosynthesis.</text>
</comment>
<evidence type="ECO:0000313" key="7">
    <source>
        <dbReference type="EMBL" id="RHC11311.1"/>
    </source>
</evidence>
<evidence type="ECO:0000256" key="3">
    <source>
        <dbReference type="ARBA" id="ARBA00022676"/>
    </source>
</evidence>
<sequence length="284" mass="32377">MRHNHNDKIAVVLVNYNGLNDTLDCIKSIHGADIIVVDNASHSNELSLILEKYPYVIGIQSKENSGFSGGNNFGIHYALKHGYTHIMLLNNDTEIDKDMIRHLVENCSSDSISVPKMLYYSNPDVIWYGGGDINKSTGNAKHWQKGEKDTKNSKIQKCTFATGCCMMIPREVFEKVGILEEKYFMYCEDTEFCVRLALAGINVNYVPNAKLWHKIGASSSGEDSPFATYYMTRNRFWLVRDYKNYFHWTAFPFVLLTRILWVFRSKGEVRKAFIRGIKDGLAGA</sequence>
<keyword evidence="5" id="KW-0812">Transmembrane</keyword>
<accession>A0A413YQH3</accession>
<feature type="transmembrane region" description="Helical" evidence="5">
    <location>
        <begin position="245"/>
        <end position="263"/>
    </location>
</feature>
<dbReference type="AlphaFoldDB" id="A0A413YQH3"/>
<dbReference type="RefSeq" id="WP_118363090.1">
    <property type="nucleotide sequence ID" value="NZ_QSHM01000025.1"/>
</dbReference>
<name>A0A413YQH3_9FIRM</name>
<proteinExistence type="inferred from homology"/>
<dbReference type="PANTHER" id="PTHR43179">
    <property type="entry name" value="RHAMNOSYLTRANSFERASE WBBL"/>
    <property type="match status" value="1"/>
</dbReference>
<keyword evidence="4 7" id="KW-0808">Transferase</keyword>
<organism evidence="7 8">
    <name type="scientific">Lachnospira eligens</name>
    <dbReference type="NCBI Taxonomy" id="39485"/>
    <lineage>
        <taxon>Bacteria</taxon>
        <taxon>Bacillati</taxon>
        <taxon>Bacillota</taxon>
        <taxon>Clostridia</taxon>
        <taxon>Lachnospirales</taxon>
        <taxon>Lachnospiraceae</taxon>
        <taxon>Lachnospira</taxon>
    </lineage>
</organism>
<dbReference type="SUPFAM" id="SSF53448">
    <property type="entry name" value="Nucleotide-diphospho-sugar transferases"/>
    <property type="match status" value="1"/>
</dbReference>
<feature type="domain" description="Glycosyltransferase 2-like" evidence="6">
    <location>
        <begin position="11"/>
        <end position="176"/>
    </location>
</feature>
<keyword evidence="5" id="KW-0472">Membrane</keyword>
<dbReference type="GO" id="GO:0016757">
    <property type="term" value="F:glycosyltransferase activity"/>
    <property type="evidence" value="ECO:0007669"/>
    <property type="project" value="UniProtKB-KW"/>
</dbReference>
<dbReference type="InterPro" id="IPR001173">
    <property type="entry name" value="Glyco_trans_2-like"/>
</dbReference>
<gene>
    <name evidence="7" type="ORF">DW858_13985</name>
</gene>
<evidence type="ECO:0000259" key="6">
    <source>
        <dbReference type="Pfam" id="PF00535"/>
    </source>
</evidence>
<keyword evidence="3" id="KW-0328">Glycosyltransferase</keyword>
<dbReference type="InterPro" id="IPR029044">
    <property type="entry name" value="Nucleotide-diphossugar_trans"/>
</dbReference>
<dbReference type="EMBL" id="QSHM01000025">
    <property type="protein sequence ID" value="RHC11311.1"/>
    <property type="molecule type" value="Genomic_DNA"/>
</dbReference>
<dbReference type="PANTHER" id="PTHR43179:SF12">
    <property type="entry name" value="GALACTOFURANOSYLTRANSFERASE GLFT2"/>
    <property type="match status" value="1"/>
</dbReference>
<dbReference type="Proteomes" id="UP000285844">
    <property type="component" value="Unassembled WGS sequence"/>
</dbReference>
<evidence type="ECO:0000256" key="4">
    <source>
        <dbReference type="ARBA" id="ARBA00022679"/>
    </source>
</evidence>